<evidence type="ECO:0000256" key="1">
    <source>
        <dbReference type="SAM" id="MobiDB-lite"/>
    </source>
</evidence>
<dbReference type="Gene3D" id="3.30.50.20">
    <property type="entry name" value="prophage-derive protein ybcO"/>
    <property type="match status" value="1"/>
</dbReference>
<keyword evidence="3" id="KW-1185">Reference proteome</keyword>
<proteinExistence type="predicted"/>
<organism evidence="2 3">
    <name type="scientific">Paraburkholderia fungorum</name>
    <dbReference type="NCBI Taxonomy" id="134537"/>
    <lineage>
        <taxon>Bacteria</taxon>
        <taxon>Pseudomonadati</taxon>
        <taxon>Pseudomonadota</taxon>
        <taxon>Betaproteobacteria</taxon>
        <taxon>Burkholderiales</taxon>
        <taxon>Burkholderiaceae</taxon>
        <taxon>Paraburkholderia</taxon>
    </lineage>
</organism>
<reference evidence="3" key="1">
    <citation type="submission" date="2016-10" db="EMBL/GenBank/DDBJ databases">
        <authorList>
            <person name="Varghese N."/>
        </authorList>
    </citation>
    <scope>NUCLEOTIDE SEQUENCE [LARGE SCALE GENOMIC DNA]</scope>
    <source>
        <strain evidence="3">GAS106B</strain>
    </source>
</reference>
<feature type="region of interest" description="Disordered" evidence="1">
    <location>
        <begin position="1"/>
        <end position="44"/>
    </location>
</feature>
<dbReference type="Proteomes" id="UP000183487">
    <property type="component" value="Unassembled WGS sequence"/>
</dbReference>
<evidence type="ECO:0000313" key="2">
    <source>
        <dbReference type="EMBL" id="SDR18784.1"/>
    </source>
</evidence>
<feature type="compositionally biased region" description="Basic residues" evidence="1">
    <location>
        <begin position="1"/>
        <end position="12"/>
    </location>
</feature>
<dbReference type="AlphaFoldDB" id="A0A1H1H030"/>
<evidence type="ECO:0008006" key="4">
    <source>
        <dbReference type="Google" id="ProtNLM"/>
    </source>
</evidence>
<name>A0A1H1H030_9BURK</name>
<dbReference type="EMBL" id="FNKP01000002">
    <property type="protein sequence ID" value="SDR18784.1"/>
    <property type="molecule type" value="Genomic_DNA"/>
</dbReference>
<protein>
    <recommendedName>
        <fullName evidence="4">DUF1364 domain-containing protein</fullName>
    </recommendedName>
</protein>
<accession>A0A1H1H030</accession>
<evidence type="ECO:0000313" key="3">
    <source>
        <dbReference type="Proteomes" id="UP000183487"/>
    </source>
</evidence>
<gene>
    <name evidence="2" type="ORF">SAMN05443245_3416</name>
</gene>
<sequence length="147" mass="16612">MKRSTPMKRTGFKRPEPGVFKKQLDRNTQLQRTKAMKSKPRRPAVAEGSKYLAACRGEPCYLNVKCARCDWADPTVVPCHDNRLSAGKGMGLKASHERTLPGCMLCHAWLDQGSATREEKFARFDAGFARWVVRRARKMGLEMQEAA</sequence>